<reference evidence="2 3" key="1">
    <citation type="submission" date="2015-03" db="EMBL/GenBank/DDBJ databases">
        <authorList>
            <person name="Murphy D."/>
        </authorList>
    </citation>
    <scope>NUCLEOTIDE SEQUENCE [LARGE SCALE GENOMIC DNA]</scope>
    <source>
        <strain evidence="2 3">BR165/97</strain>
    </source>
</reference>
<dbReference type="InterPro" id="IPR025157">
    <property type="entry name" value="Hemagglutinin_rpt"/>
</dbReference>
<organism evidence="2 3">
    <name type="scientific">Yersinia intermedia</name>
    <dbReference type="NCBI Taxonomy" id="631"/>
    <lineage>
        <taxon>Bacteria</taxon>
        <taxon>Pseudomonadati</taxon>
        <taxon>Pseudomonadota</taxon>
        <taxon>Gammaproteobacteria</taxon>
        <taxon>Enterobacterales</taxon>
        <taxon>Yersiniaceae</taxon>
        <taxon>Yersinia</taxon>
    </lineage>
</organism>
<accession>A0A0T9LYR8</accession>
<protein>
    <submittedName>
        <fullName evidence="2">Hemagglutinin/adhesin repeat-containing protein</fullName>
    </submittedName>
</protein>
<evidence type="ECO:0000313" key="3">
    <source>
        <dbReference type="Proteomes" id="UP000038750"/>
    </source>
</evidence>
<dbReference type="AlphaFoldDB" id="A0A0T9LYR8"/>
<gene>
    <name evidence="2" type="ORF">ERS008530_01078</name>
</gene>
<evidence type="ECO:0000313" key="2">
    <source>
        <dbReference type="EMBL" id="CNF40035.1"/>
    </source>
</evidence>
<dbReference type="Pfam" id="PF13332">
    <property type="entry name" value="Fil_haemagg_2"/>
    <property type="match status" value="2"/>
</dbReference>
<dbReference type="GO" id="GO:0090729">
    <property type="term" value="F:toxin activity"/>
    <property type="evidence" value="ECO:0007669"/>
    <property type="project" value="UniProtKB-KW"/>
</dbReference>
<keyword evidence="1" id="KW-0800">Toxin</keyword>
<sequence length="224" mass="22791">MDLYDETLLGSQLNAKGDINLQAAKDITLSASTVQTDGALKLAAGGDVTLTTQTEQHDELRIHTGKKKGLASTTTTHTEDSISQTLALGSMLSAGSIDVSGKNIAVTGSHVVADGSAVNTAVTTAKAASEESNGRLAAVNASDQNAIGISLSYGSQSSKSEQTVNQTTHQGSTLTAGNNLNITATGNGVKGADGDIVLHGSQLQMGKDTSLTATIHSREPDAGW</sequence>
<dbReference type="GO" id="GO:0003824">
    <property type="term" value="F:catalytic activity"/>
    <property type="evidence" value="ECO:0007669"/>
    <property type="project" value="UniProtKB-ARBA"/>
</dbReference>
<dbReference type="EMBL" id="CPZJ01000004">
    <property type="protein sequence ID" value="CNF40035.1"/>
    <property type="molecule type" value="Genomic_DNA"/>
</dbReference>
<evidence type="ECO:0000256" key="1">
    <source>
        <dbReference type="ARBA" id="ARBA00022656"/>
    </source>
</evidence>
<name>A0A0T9LYR8_YERIN</name>
<proteinExistence type="predicted"/>
<dbReference type="Proteomes" id="UP000038750">
    <property type="component" value="Unassembled WGS sequence"/>
</dbReference>